<dbReference type="InterPro" id="IPR043504">
    <property type="entry name" value="Peptidase_S1_PA_chymotrypsin"/>
</dbReference>
<dbReference type="SUPFAM" id="SSF50494">
    <property type="entry name" value="Trypsin-like serine proteases"/>
    <property type="match status" value="1"/>
</dbReference>
<keyword evidence="10" id="KW-1185">Reference proteome</keyword>
<evidence type="ECO:0000256" key="2">
    <source>
        <dbReference type="ARBA" id="ARBA00022525"/>
    </source>
</evidence>
<dbReference type="GO" id="GO:0006508">
    <property type="term" value="P:proteolysis"/>
    <property type="evidence" value="ECO:0007669"/>
    <property type="project" value="InterPro"/>
</dbReference>
<name>B4QFB7_DROSI</name>
<comment type="similarity">
    <text evidence="4">Belongs to the peptidase S1 family. CLIP subfamily.</text>
</comment>
<dbReference type="PROSITE" id="PS51257">
    <property type="entry name" value="PROKAR_LIPOPROTEIN"/>
    <property type="match status" value="1"/>
</dbReference>
<keyword evidence="3" id="KW-1015">Disulfide bond</keyword>
<evidence type="ECO:0000259" key="8">
    <source>
        <dbReference type="PROSITE" id="PS50240"/>
    </source>
</evidence>
<dbReference type="PANTHER" id="PTHR24256">
    <property type="entry name" value="TRYPTASE-RELATED"/>
    <property type="match status" value="1"/>
</dbReference>
<dbReference type="GO" id="GO:0004252">
    <property type="term" value="F:serine-type endopeptidase activity"/>
    <property type="evidence" value="ECO:0007669"/>
    <property type="project" value="InterPro"/>
</dbReference>
<dbReference type="Proteomes" id="UP000000304">
    <property type="component" value="Chromosome 2R"/>
</dbReference>
<dbReference type="SMART" id="SM00020">
    <property type="entry name" value="Tryp_SPc"/>
    <property type="match status" value="1"/>
</dbReference>
<accession>B4QFB7</accession>
<dbReference type="EMBL" id="CM000362">
    <property type="protein sequence ID" value="EDX06146.1"/>
    <property type="molecule type" value="Genomic_DNA"/>
</dbReference>
<keyword evidence="2" id="KW-0964">Secreted</keyword>
<dbReference type="FunFam" id="2.40.10.10:FF:000038">
    <property type="entry name" value="Serine protease"/>
    <property type="match status" value="1"/>
</dbReference>
<sequence>MECRWTIGVILLVWIACGHACTYPNRCVANNGKCIKPAVVCIDQLRYSCGPTEVCCERGGAQMEDLPLDPMDYAQNGEFPWTIALFSRGSFFGGGSLIASGVVLTAAHLLLSKTSDEIVVRAGEWDMASVDEPQRHQERRVVRVARHEDFQYKTGANDIALLYLDSPFELKDDIQSICLPLQGASIDQTHCLVSGWGKRFFNDSQVSSIQKKVELPIVNRGDCQNMLRKTRLGARFQLASSLMCAGGEKDKDVCNGDGGSALVCSPDVIFARFQQVGIVAWGVGCGRPNVPSTYTNVSMFREWIDRNLKSNSVELLRNCIPIHPRI</sequence>
<dbReference type="GO" id="GO:0005576">
    <property type="term" value="C:extracellular region"/>
    <property type="evidence" value="ECO:0007669"/>
    <property type="project" value="UniProtKB-SubCell"/>
</dbReference>
<dbReference type="AlphaFoldDB" id="B4QFB7"/>
<feature type="domain" description="Peptidase S1" evidence="8">
    <location>
        <begin position="57"/>
        <end position="309"/>
    </location>
</feature>
<dbReference type="OrthoDB" id="6261922at2759"/>
<reference evidence="9 10" key="1">
    <citation type="journal article" date="2007" name="Nature">
        <title>Evolution of genes and genomes on the Drosophila phylogeny.</title>
        <authorList>
            <consortium name="Drosophila 12 Genomes Consortium"/>
            <person name="Clark A.G."/>
            <person name="Eisen M.B."/>
            <person name="Smith D.R."/>
            <person name="Bergman C.M."/>
            <person name="Oliver B."/>
            <person name="Markow T.A."/>
            <person name="Kaufman T.C."/>
            <person name="Kellis M."/>
            <person name="Gelbart W."/>
            <person name="Iyer V.N."/>
            <person name="Pollard D.A."/>
            <person name="Sackton T.B."/>
            <person name="Larracuente A.M."/>
            <person name="Singh N.D."/>
            <person name="Abad J.P."/>
            <person name="Abt D.N."/>
            <person name="Adryan B."/>
            <person name="Aguade M."/>
            <person name="Akashi H."/>
            <person name="Anderson W.W."/>
            <person name="Aquadro C.F."/>
            <person name="Ardell D.H."/>
            <person name="Arguello R."/>
            <person name="Artieri C.G."/>
            <person name="Barbash D.A."/>
            <person name="Barker D."/>
            <person name="Barsanti P."/>
            <person name="Batterham P."/>
            <person name="Batzoglou S."/>
            <person name="Begun D."/>
            <person name="Bhutkar A."/>
            <person name="Blanco E."/>
            <person name="Bosak S.A."/>
            <person name="Bradley R.K."/>
            <person name="Brand A.D."/>
            <person name="Brent M.R."/>
            <person name="Brooks A.N."/>
            <person name="Brown R.H."/>
            <person name="Butlin R.K."/>
            <person name="Caggese C."/>
            <person name="Calvi B.R."/>
            <person name="Bernardo de Carvalho A."/>
            <person name="Caspi A."/>
            <person name="Castrezana S."/>
            <person name="Celniker S.E."/>
            <person name="Chang J.L."/>
            <person name="Chapple C."/>
            <person name="Chatterji S."/>
            <person name="Chinwalla A."/>
            <person name="Civetta A."/>
            <person name="Clifton S.W."/>
            <person name="Comeron J.M."/>
            <person name="Costello J.C."/>
            <person name="Coyne J.A."/>
            <person name="Daub J."/>
            <person name="David R.G."/>
            <person name="Delcher A.L."/>
            <person name="Delehaunty K."/>
            <person name="Do C.B."/>
            <person name="Ebling H."/>
            <person name="Edwards K."/>
            <person name="Eickbush T."/>
            <person name="Evans J.D."/>
            <person name="Filipski A."/>
            <person name="Findeiss S."/>
            <person name="Freyhult E."/>
            <person name="Fulton L."/>
            <person name="Fulton R."/>
            <person name="Garcia A.C."/>
            <person name="Gardiner A."/>
            <person name="Garfield D.A."/>
            <person name="Garvin B.E."/>
            <person name="Gibson G."/>
            <person name="Gilbert D."/>
            <person name="Gnerre S."/>
            <person name="Godfrey J."/>
            <person name="Good R."/>
            <person name="Gotea V."/>
            <person name="Gravely B."/>
            <person name="Greenberg A.J."/>
            <person name="Griffiths-Jones S."/>
            <person name="Gross S."/>
            <person name="Guigo R."/>
            <person name="Gustafson E.A."/>
            <person name="Haerty W."/>
            <person name="Hahn M.W."/>
            <person name="Halligan D.L."/>
            <person name="Halpern A.L."/>
            <person name="Halter G.M."/>
            <person name="Han M.V."/>
            <person name="Heger A."/>
            <person name="Hillier L."/>
            <person name="Hinrichs A.S."/>
            <person name="Holmes I."/>
            <person name="Hoskins R.A."/>
            <person name="Hubisz M.J."/>
            <person name="Hultmark D."/>
            <person name="Huntley M.A."/>
            <person name="Jaffe D.B."/>
            <person name="Jagadeeshan S."/>
            <person name="Jeck W.R."/>
            <person name="Johnson J."/>
            <person name="Jones C.D."/>
            <person name="Jordan W.C."/>
            <person name="Karpen G.H."/>
            <person name="Kataoka E."/>
            <person name="Keightley P.D."/>
            <person name="Kheradpour P."/>
            <person name="Kirkness E.F."/>
            <person name="Koerich L.B."/>
            <person name="Kristiansen K."/>
            <person name="Kudrna D."/>
            <person name="Kulathinal R.J."/>
            <person name="Kumar S."/>
            <person name="Kwok R."/>
            <person name="Lander E."/>
            <person name="Langley C.H."/>
            <person name="Lapoint R."/>
            <person name="Lazzaro B.P."/>
            <person name="Lee S.J."/>
            <person name="Levesque L."/>
            <person name="Li R."/>
            <person name="Lin C.F."/>
            <person name="Lin M.F."/>
            <person name="Lindblad-Toh K."/>
            <person name="Llopart A."/>
            <person name="Long M."/>
            <person name="Low L."/>
            <person name="Lozovsky E."/>
            <person name="Lu J."/>
            <person name="Luo M."/>
            <person name="Machado C.A."/>
            <person name="Makalowski W."/>
            <person name="Marzo M."/>
            <person name="Matsuda M."/>
            <person name="Matzkin L."/>
            <person name="McAllister B."/>
            <person name="McBride C.S."/>
            <person name="McKernan B."/>
            <person name="McKernan K."/>
            <person name="Mendez-Lago M."/>
            <person name="Minx P."/>
            <person name="Mollenhauer M.U."/>
            <person name="Montooth K."/>
            <person name="Mount S.M."/>
            <person name="Mu X."/>
            <person name="Myers E."/>
            <person name="Negre B."/>
            <person name="Newfeld S."/>
            <person name="Nielsen R."/>
            <person name="Noor M.A."/>
            <person name="O'Grady P."/>
            <person name="Pachter L."/>
            <person name="Papaceit M."/>
            <person name="Parisi M.J."/>
            <person name="Parisi M."/>
            <person name="Parts L."/>
            <person name="Pedersen J.S."/>
            <person name="Pesole G."/>
            <person name="Phillippy A.M."/>
            <person name="Ponting C.P."/>
            <person name="Pop M."/>
            <person name="Porcelli D."/>
            <person name="Powell J.R."/>
            <person name="Prohaska S."/>
            <person name="Pruitt K."/>
            <person name="Puig M."/>
            <person name="Quesneville H."/>
            <person name="Ram K.R."/>
            <person name="Rand D."/>
            <person name="Rasmussen M.D."/>
            <person name="Reed L.K."/>
            <person name="Reenan R."/>
            <person name="Reily A."/>
            <person name="Remington K.A."/>
            <person name="Rieger T.T."/>
            <person name="Ritchie M.G."/>
            <person name="Robin C."/>
            <person name="Rogers Y.H."/>
            <person name="Rohde C."/>
            <person name="Rozas J."/>
            <person name="Rubenfield M.J."/>
            <person name="Ruiz A."/>
            <person name="Russo S."/>
            <person name="Salzberg S.L."/>
            <person name="Sanchez-Gracia A."/>
            <person name="Saranga D.J."/>
            <person name="Sato H."/>
            <person name="Schaeffer S.W."/>
            <person name="Schatz M.C."/>
            <person name="Schlenke T."/>
            <person name="Schwartz R."/>
            <person name="Segarra C."/>
            <person name="Singh R.S."/>
            <person name="Sirot L."/>
            <person name="Sirota M."/>
            <person name="Sisneros N.B."/>
            <person name="Smith C.D."/>
            <person name="Smith T.F."/>
            <person name="Spieth J."/>
            <person name="Stage D.E."/>
            <person name="Stark A."/>
            <person name="Stephan W."/>
            <person name="Strausberg R.L."/>
            <person name="Strempel S."/>
            <person name="Sturgill D."/>
            <person name="Sutton G."/>
            <person name="Sutton G.G."/>
            <person name="Tao W."/>
            <person name="Teichmann S."/>
            <person name="Tobari Y.N."/>
            <person name="Tomimura Y."/>
            <person name="Tsolas J.M."/>
            <person name="Valente V.L."/>
            <person name="Venter E."/>
            <person name="Venter J.C."/>
            <person name="Vicario S."/>
            <person name="Vieira F.G."/>
            <person name="Vilella A.J."/>
            <person name="Villasante A."/>
            <person name="Walenz B."/>
            <person name="Wang J."/>
            <person name="Wasserman M."/>
            <person name="Watts T."/>
            <person name="Wilson D."/>
            <person name="Wilson R.K."/>
            <person name="Wing R.A."/>
            <person name="Wolfner M.F."/>
            <person name="Wong A."/>
            <person name="Wong G.K."/>
            <person name="Wu C.I."/>
            <person name="Wu G."/>
            <person name="Yamamoto D."/>
            <person name="Yang H.P."/>
            <person name="Yang S.P."/>
            <person name="Yorke J.A."/>
            <person name="Yoshida K."/>
            <person name="Zdobnov E."/>
            <person name="Zhang P."/>
            <person name="Zhang Y."/>
            <person name="Zimin A.V."/>
            <person name="Baldwin J."/>
            <person name="Abdouelleil A."/>
            <person name="Abdulkadir J."/>
            <person name="Abebe A."/>
            <person name="Abera B."/>
            <person name="Abreu J."/>
            <person name="Acer S.C."/>
            <person name="Aftuck L."/>
            <person name="Alexander A."/>
            <person name="An P."/>
            <person name="Anderson E."/>
            <person name="Anderson S."/>
            <person name="Arachi H."/>
            <person name="Azer M."/>
            <person name="Bachantsang P."/>
            <person name="Barry A."/>
            <person name="Bayul T."/>
            <person name="Berlin A."/>
            <person name="Bessette D."/>
            <person name="Bloom T."/>
            <person name="Blye J."/>
            <person name="Boguslavskiy L."/>
            <person name="Bonnet C."/>
            <person name="Boukhgalter B."/>
            <person name="Bourzgui I."/>
            <person name="Brown A."/>
            <person name="Cahill P."/>
            <person name="Channer S."/>
            <person name="Cheshatsang Y."/>
            <person name="Chuda L."/>
            <person name="Citroen M."/>
            <person name="Collymore A."/>
            <person name="Cooke P."/>
            <person name="Costello M."/>
            <person name="D'Aco K."/>
            <person name="Daza R."/>
            <person name="De Haan G."/>
            <person name="DeGray S."/>
            <person name="DeMaso C."/>
            <person name="Dhargay N."/>
            <person name="Dooley K."/>
            <person name="Dooley E."/>
            <person name="Doricent M."/>
            <person name="Dorje P."/>
            <person name="Dorjee K."/>
            <person name="Dupes A."/>
            <person name="Elong R."/>
            <person name="Falk J."/>
            <person name="Farina A."/>
            <person name="Faro S."/>
            <person name="Ferguson D."/>
            <person name="Fisher S."/>
            <person name="Foley C.D."/>
            <person name="Franke A."/>
            <person name="Friedrich D."/>
            <person name="Gadbois L."/>
            <person name="Gearin G."/>
            <person name="Gearin C.R."/>
            <person name="Giannoukos G."/>
            <person name="Goode T."/>
            <person name="Graham J."/>
            <person name="Grandbois E."/>
            <person name="Grewal S."/>
            <person name="Gyaltsen K."/>
            <person name="Hafez N."/>
            <person name="Hagos B."/>
            <person name="Hall J."/>
            <person name="Henson C."/>
            <person name="Hollinger A."/>
            <person name="Honan T."/>
            <person name="Huard M.D."/>
            <person name="Hughes L."/>
            <person name="Hurhula B."/>
            <person name="Husby M.E."/>
            <person name="Kamat A."/>
            <person name="Kanga B."/>
            <person name="Kashin S."/>
            <person name="Khazanovich D."/>
            <person name="Kisner P."/>
            <person name="Lance K."/>
            <person name="Lara M."/>
            <person name="Lee W."/>
            <person name="Lennon N."/>
            <person name="Letendre F."/>
            <person name="LeVine R."/>
            <person name="Lipovsky A."/>
            <person name="Liu X."/>
            <person name="Liu J."/>
            <person name="Liu S."/>
            <person name="Lokyitsang T."/>
            <person name="Lokyitsang Y."/>
            <person name="Lubonja R."/>
            <person name="Lui A."/>
            <person name="MacDonald P."/>
            <person name="Magnisalis V."/>
            <person name="Maru K."/>
            <person name="Matthews C."/>
            <person name="McCusker W."/>
            <person name="McDonough S."/>
            <person name="Mehta T."/>
            <person name="Meldrim J."/>
            <person name="Meneus L."/>
            <person name="Mihai O."/>
            <person name="Mihalev A."/>
            <person name="Mihova T."/>
            <person name="Mittelman R."/>
            <person name="Mlenga V."/>
            <person name="Montmayeur A."/>
            <person name="Mulrain L."/>
            <person name="Navidi A."/>
            <person name="Naylor J."/>
            <person name="Negash T."/>
            <person name="Nguyen T."/>
            <person name="Nguyen N."/>
            <person name="Nicol R."/>
            <person name="Norbu C."/>
            <person name="Norbu N."/>
            <person name="Novod N."/>
            <person name="O'Neill B."/>
            <person name="Osman S."/>
            <person name="Markiewicz E."/>
            <person name="Oyono O.L."/>
            <person name="Patti C."/>
            <person name="Phunkhang P."/>
            <person name="Pierre F."/>
            <person name="Priest M."/>
            <person name="Raghuraman S."/>
            <person name="Rege F."/>
            <person name="Reyes R."/>
            <person name="Rise C."/>
            <person name="Rogov P."/>
            <person name="Ross K."/>
            <person name="Ryan E."/>
            <person name="Settipalli S."/>
            <person name="Shea T."/>
            <person name="Sherpa N."/>
            <person name="Shi L."/>
            <person name="Shih D."/>
            <person name="Sparrow T."/>
            <person name="Spaulding J."/>
            <person name="Stalker J."/>
            <person name="Stange-Thomann N."/>
            <person name="Stavropoulos S."/>
            <person name="Stone C."/>
            <person name="Strader C."/>
            <person name="Tesfaye S."/>
            <person name="Thomson T."/>
            <person name="Thoulutsang Y."/>
            <person name="Thoulutsang D."/>
            <person name="Topham K."/>
            <person name="Topping I."/>
            <person name="Tsamla T."/>
            <person name="Vassiliev H."/>
            <person name="Vo A."/>
            <person name="Wangchuk T."/>
            <person name="Wangdi T."/>
            <person name="Weiand M."/>
            <person name="Wilkinson J."/>
            <person name="Wilson A."/>
            <person name="Yadav S."/>
            <person name="Young G."/>
            <person name="Yu Q."/>
            <person name="Zembek L."/>
            <person name="Zhong D."/>
            <person name="Zimmer A."/>
            <person name="Zwirko Z."/>
            <person name="Jaffe D.B."/>
            <person name="Alvarez P."/>
            <person name="Brockman W."/>
            <person name="Butler J."/>
            <person name="Chin C."/>
            <person name="Gnerre S."/>
            <person name="Grabherr M."/>
            <person name="Kleber M."/>
            <person name="Mauceli E."/>
            <person name="MacCallum I."/>
        </authorList>
    </citation>
    <scope>NUCLEOTIDE SEQUENCE [LARGE SCALE GENOMIC DNA]</scope>
    <source>
        <strain evidence="10">white501</strain>
    </source>
</reference>
<feature type="chain" id="PRO_5002820721" description="Phenoloxidase-activating factor 2" evidence="7">
    <location>
        <begin position="21"/>
        <end position="326"/>
    </location>
</feature>
<dbReference type="Gene3D" id="2.40.10.10">
    <property type="entry name" value="Trypsin-like serine proteases"/>
    <property type="match status" value="2"/>
</dbReference>
<dbReference type="STRING" id="7240.B4QFB7"/>
<protein>
    <recommendedName>
        <fullName evidence="5">Phenoloxidase-activating factor 2</fullName>
    </recommendedName>
    <alternativeName>
        <fullName evidence="6">Prophenoloxidase-activating factor II</fullName>
    </alternativeName>
</protein>
<dbReference type="MEROPS" id="S01.960"/>
<evidence type="ECO:0000256" key="4">
    <source>
        <dbReference type="ARBA" id="ARBA00024195"/>
    </source>
</evidence>
<keyword evidence="7" id="KW-0732">Signal</keyword>
<feature type="signal peptide" evidence="7">
    <location>
        <begin position="1"/>
        <end position="20"/>
    </location>
</feature>
<dbReference type="OMA" id="VAMFREW"/>
<dbReference type="PRINTS" id="PR00722">
    <property type="entry name" value="CHYMOTRYPSIN"/>
</dbReference>
<dbReference type="SMR" id="B4QFB7"/>
<dbReference type="InterPro" id="IPR009003">
    <property type="entry name" value="Peptidase_S1_PA"/>
</dbReference>
<organism evidence="9 10">
    <name type="scientific">Drosophila simulans</name>
    <name type="common">Fruit fly</name>
    <dbReference type="NCBI Taxonomy" id="7240"/>
    <lineage>
        <taxon>Eukaryota</taxon>
        <taxon>Metazoa</taxon>
        <taxon>Ecdysozoa</taxon>
        <taxon>Arthropoda</taxon>
        <taxon>Hexapoda</taxon>
        <taxon>Insecta</taxon>
        <taxon>Pterygota</taxon>
        <taxon>Neoptera</taxon>
        <taxon>Endopterygota</taxon>
        <taxon>Diptera</taxon>
        <taxon>Brachycera</taxon>
        <taxon>Muscomorpha</taxon>
        <taxon>Ephydroidea</taxon>
        <taxon>Drosophilidae</taxon>
        <taxon>Drosophila</taxon>
        <taxon>Sophophora</taxon>
    </lineage>
</organism>
<dbReference type="Pfam" id="PF00089">
    <property type="entry name" value="Trypsin"/>
    <property type="match status" value="1"/>
</dbReference>
<gene>
    <name evidence="9" type="primary">Dsim\GD10182</name>
    <name evidence="9" type="ORF">Dsim_GD10182</name>
</gene>
<comment type="subcellular location">
    <subcellularLocation>
        <location evidence="1">Secreted</location>
    </subcellularLocation>
</comment>
<proteinExistence type="inferred from homology"/>
<dbReference type="InterPro" id="IPR051487">
    <property type="entry name" value="Ser/Thr_Proteases_Immune/Dev"/>
</dbReference>
<evidence type="ECO:0000256" key="3">
    <source>
        <dbReference type="ARBA" id="ARBA00023157"/>
    </source>
</evidence>
<evidence type="ECO:0000256" key="6">
    <source>
        <dbReference type="ARBA" id="ARBA00076468"/>
    </source>
</evidence>
<dbReference type="InterPro" id="IPR001314">
    <property type="entry name" value="Peptidase_S1A"/>
</dbReference>
<evidence type="ECO:0000313" key="10">
    <source>
        <dbReference type="Proteomes" id="UP000000304"/>
    </source>
</evidence>
<dbReference type="InterPro" id="IPR001254">
    <property type="entry name" value="Trypsin_dom"/>
</dbReference>
<dbReference type="PhylomeDB" id="B4QFB7"/>
<dbReference type="HOGENOM" id="CLU_006842_0_3_1"/>
<evidence type="ECO:0000256" key="5">
    <source>
        <dbReference type="ARBA" id="ARBA00068096"/>
    </source>
</evidence>
<evidence type="ECO:0000256" key="7">
    <source>
        <dbReference type="SAM" id="SignalP"/>
    </source>
</evidence>
<dbReference type="PROSITE" id="PS50240">
    <property type="entry name" value="TRYPSIN_DOM"/>
    <property type="match status" value="1"/>
</dbReference>
<dbReference type="CDD" id="cd00190">
    <property type="entry name" value="Tryp_SPc"/>
    <property type="match status" value="1"/>
</dbReference>
<evidence type="ECO:0000313" key="9">
    <source>
        <dbReference type="EMBL" id="EDX06146.1"/>
    </source>
</evidence>
<evidence type="ECO:0000256" key="1">
    <source>
        <dbReference type="ARBA" id="ARBA00004613"/>
    </source>
</evidence>